<evidence type="ECO:0000256" key="6">
    <source>
        <dbReference type="ARBA" id="ARBA00023180"/>
    </source>
</evidence>
<keyword evidence="3" id="KW-0964">Secreted</keyword>
<dbReference type="Gene3D" id="2.40.128.30">
    <property type="entry name" value="Avidin-like"/>
    <property type="match status" value="1"/>
</dbReference>
<dbReference type="InterPro" id="IPR005468">
    <property type="entry name" value="Avidin/str"/>
</dbReference>
<dbReference type="PANTHER" id="PTHR34399">
    <property type="entry name" value="AVIDIN-RELATED"/>
    <property type="match status" value="1"/>
</dbReference>
<dbReference type="GO" id="GO:0005576">
    <property type="term" value="C:extracellular region"/>
    <property type="evidence" value="ECO:0007669"/>
    <property type="project" value="UniProtKB-SubCell"/>
</dbReference>
<dbReference type="Pfam" id="PF01382">
    <property type="entry name" value="Avidin"/>
    <property type="match status" value="1"/>
</dbReference>
<name>A0A8C6XAI8_NAJNA</name>
<dbReference type="InterPro" id="IPR051764">
    <property type="entry name" value="Avidin/Streptavidin-rel"/>
</dbReference>
<protein>
    <recommendedName>
        <fullName evidence="10">Avidin</fullName>
    </recommendedName>
</protein>
<accession>A0A8C6XAI8</accession>
<evidence type="ECO:0000256" key="1">
    <source>
        <dbReference type="ARBA" id="ARBA00004613"/>
    </source>
</evidence>
<keyword evidence="7" id="KW-0092">Biotin</keyword>
<evidence type="ECO:0000256" key="3">
    <source>
        <dbReference type="ARBA" id="ARBA00022525"/>
    </source>
</evidence>
<dbReference type="PANTHER" id="PTHR34399:SF3">
    <property type="entry name" value="AVID PROTEIN-RELATED"/>
    <property type="match status" value="1"/>
</dbReference>
<keyword evidence="9" id="KW-1185">Reference proteome</keyword>
<reference evidence="8" key="1">
    <citation type="submission" date="2025-08" db="UniProtKB">
        <authorList>
            <consortium name="Ensembl"/>
        </authorList>
    </citation>
    <scope>IDENTIFICATION</scope>
</reference>
<dbReference type="GeneTree" id="ENSGT00390000001847"/>
<evidence type="ECO:0000256" key="5">
    <source>
        <dbReference type="ARBA" id="ARBA00023157"/>
    </source>
</evidence>
<dbReference type="PRINTS" id="PR00709">
    <property type="entry name" value="AVIDIN"/>
</dbReference>
<evidence type="ECO:0000313" key="8">
    <source>
        <dbReference type="Ensembl" id="ENSNNAP00000011335.1"/>
    </source>
</evidence>
<dbReference type="PROSITE" id="PS51326">
    <property type="entry name" value="AVIDIN_2"/>
    <property type="match status" value="1"/>
</dbReference>
<evidence type="ECO:0000256" key="4">
    <source>
        <dbReference type="ARBA" id="ARBA00022729"/>
    </source>
</evidence>
<evidence type="ECO:0008006" key="10">
    <source>
        <dbReference type="Google" id="ProtNLM"/>
    </source>
</evidence>
<comment type="subcellular location">
    <subcellularLocation>
        <location evidence="1">Secreted</location>
    </subcellularLocation>
</comment>
<comment type="similarity">
    <text evidence="2">Belongs to the avidin/streptavidin family.</text>
</comment>
<dbReference type="Ensembl" id="ENSNNAT00000011853.1">
    <property type="protein sequence ID" value="ENSNNAP00000011335.1"/>
    <property type="gene ID" value="ENSNNAG00000007580.1"/>
</dbReference>
<dbReference type="InterPro" id="IPR036896">
    <property type="entry name" value="Avidin-like_sf"/>
</dbReference>
<dbReference type="AlphaFoldDB" id="A0A8C6XAI8"/>
<dbReference type="GO" id="GO:0009374">
    <property type="term" value="F:biotin binding"/>
    <property type="evidence" value="ECO:0007669"/>
    <property type="project" value="InterPro"/>
</dbReference>
<proteinExistence type="inferred from homology"/>
<keyword evidence="6" id="KW-0325">Glycoprotein</keyword>
<dbReference type="OMA" id="TYYLCAL"/>
<evidence type="ECO:0000256" key="7">
    <source>
        <dbReference type="ARBA" id="ARBA00023267"/>
    </source>
</evidence>
<keyword evidence="4" id="KW-0732">Signal</keyword>
<dbReference type="OrthoDB" id="2821340at2759"/>
<organism evidence="8 9">
    <name type="scientific">Naja naja</name>
    <name type="common">Indian cobra</name>
    <dbReference type="NCBI Taxonomy" id="35670"/>
    <lineage>
        <taxon>Eukaryota</taxon>
        <taxon>Metazoa</taxon>
        <taxon>Chordata</taxon>
        <taxon>Craniata</taxon>
        <taxon>Vertebrata</taxon>
        <taxon>Euteleostomi</taxon>
        <taxon>Lepidosauria</taxon>
        <taxon>Squamata</taxon>
        <taxon>Bifurcata</taxon>
        <taxon>Unidentata</taxon>
        <taxon>Episquamata</taxon>
        <taxon>Toxicofera</taxon>
        <taxon>Serpentes</taxon>
        <taxon>Colubroidea</taxon>
        <taxon>Elapidae</taxon>
        <taxon>Elapinae</taxon>
        <taxon>Naja</taxon>
    </lineage>
</organism>
<dbReference type="InterPro" id="IPR005469">
    <property type="entry name" value="Avidin"/>
</dbReference>
<keyword evidence="5" id="KW-1015">Disulfide bond</keyword>
<reference evidence="8" key="2">
    <citation type="submission" date="2025-09" db="UniProtKB">
        <authorList>
            <consortium name="Ensembl"/>
        </authorList>
    </citation>
    <scope>IDENTIFICATION</scope>
</reference>
<sequence>MQITNVSDSGAFSGIYQTAVSNSSKPIRPSQLKGVQHQVVDQRAQPTFGFTVDWSFSDSITVFVGQCFQDEDGKEQLKTTWLLRENVGSSKEDWGATK</sequence>
<evidence type="ECO:0000313" key="9">
    <source>
        <dbReference type="Proteomes" id="UP000694559"/>
    </source>
</evidence>
<dbReference type="SUPFAM" id="SSF50876">
    <property type="entry name" value="Avidin/streptavidin"/>
    <property type="match status" value="1"/>
</dbReference>
<evidence type="ECO:0000256" key="2">
    <source>
        <dbReference type="ARBA" id="ARBA00006297"/>
    </source>
</evidence>
<dbReference type="Proteomes" id="UP000694559">
    <property type="component" value="Unplaced"/>
</dbReference>